<feature type="domain" description="HTH LytTR-type" evidence="3">
    <location>
        <begin position="151"/>
        <end position="253"/>
    </location>
</feature>
<name>A0A0U4WSH8_9MICO</name>
<dbReference type="Gene3D" id="3.40.50.2300">
    <property type="match status" value="1"/>
</dbReference>
<dbReference type="SMART" id="SM00850">
    <property type="entry name" value="LytTR"/>
    <property type="match status" value="1"/>
</dbReference>
<dbReference type="OrthoDB" id="236568at2"/>
<dbReference type="SMART" id="SM00448">
    <property type="entry name" value="REC"/>
    <property type="match status" value="1"/>
</dbReference>
<protein>
    <submittedName>
        <fullName evidence="4">Response regulator receiver protein</fullName>
    </submittedName>
</protein>
<dbReference type="InterPro" id="IPR001789">
    <property type="entry name" value="Sig_transdc_resp-reg_receiver"/>
</dbReference>
<proteinExistence type="predicted"/>
<evidence type="ECO:0000313" key="4">
    <source>
        <dbReference type="EMBL" id="BAU30936.1"/>
    </source>
</evidence>
<dbReference type="Proteomes" id="UP000218965">
    <property type="component" value="Chromosome"/>
</dbReference>
<dbReference type="AlphaFoldDB" id="A0A0U4WSH8"/>
<dbReference type="GO" id="GO:0000156">
    <property type="term" value="F:phosphorelay response regulator activity"/>
    <property type="evidence" value="ECO:0007669"/>
    <property type="project" value="InterPro"/>
</dbReference>
<dbReference type="EMBL" id="AP017315">
    <property type="protein sequence ID" value="BAU30936.1"/>
    <property type="molecule type" value="Genomic_DNA"/>
</dbReference>
<sequence>MTEPLRLLVADDERPALDELLALLGADPRVGELVPASTGSEALRILSDDPAIDAALLDIHMPGLSGLDLARALTRFERRPPVVFVTADDESAVDAFDLEAVDYVLKPVRAERLARAVGRLVDAVADARGAPLTAPTAVLGAGPEHPADDLIAVTLGSTTRMVRRDAIQYAEAQGDYVRLHTADGGFLVRVPLGDLEQRWAGAGFVRVHRSYLVALAHVTRLQLAGSGPTVTVGATALPVSRRLLPGLRERLDELTVRRS</sequence>
<dbReference type="SUPFAM" id="SSF52172">
    <property type="entry name" value="CheY-like"/>
    <property type="match status" value="1"/>
</dbReference>
<dbReference type="InterPro" id="IPR007492">
    <property type="entry name" value="LytTR_DNA-bd_dom"/>
</dbReference>
<feature type="modified residue" description="4-aspartylphosphate" evidence="1">
    <location>
        <position position="58"/>
    </location>
</feature>
<dbReference type="InterPro" id="IPR046947">
    <property type="entry name" value="LytR-like"/>
</dbReference>
<dbReference type="InterPro" id="IPR011006">
    <property type="entry name" value="CheY-like_superfamily"/>
</dbReference>
<evidence type="ECO:0000313" key="5">
    <source>
        <dbReference type="Proteomes" id="UP000218965"/>
    </source>
</evidence>
<reference evidence="4 5" key="2">
    <citation type="submission" date="2016-01" db="EMBL/GenBank/DDBJ databases">
        <title>Microcella alkaliphila JAM AC0309 whole genome shotgun sequence.</title>
        <authorList>
            <person name="Kurata A."/>
            <person name="Hirose Y."/>
            <person name="Kishimoto N."/>
            <person name="Kobayashi T."/>
        </authorList>
    </citation>
    <scope>NUCLEOTIDE SEQUENCE [LARGE SCALE GENOMIC DNA]</scope>
    <source>
        <strain evidence="4 5">JAM AC0309</strain>
    </source>
</reference>
<dbReference type="Pfam" id="PF04397">
    <property type="entry name" value="LytTR"/>
    <property type="match status" value="1"/>
</dbReference>
<evidence type="ECO:0000259" key="2">
    <source>
        <dbReference type="PROSITE" id="PS50110"/>
    </source>
</evidence>
<evidence type="ECO:0000256" key="1">
    <source>
        <dbReference type="PROSITE-ProRule" id="PRU00169"/>
    </source>
</evidence>
<dbReference type="Pfam" id="PF00072">
    <property type="entry name" value="Response_reg"/>
    <property type="match status" value="1"/>
</dbReference>
<reference evidence="5" key="1">
    <citation type="submission" date="2015-12" db="EMBL/GenBank/DDBJ databases">
        <authorList>
            <person name="Shamseldin A."/>
            <person name="Moawad H."/>
            <person name="Abd El-Rahim W.M."/>
            <person name="Sadowsky M.J."/>
        </authorList>
    </citation>
    <scope>NUCLEOTIDE SEQUENCE [LARGE SCALE GENOMIC DNA]</scope>
    <source>
        <strain evidence="5">JAM AC0309</strain>
    </source>
</reference>
<dbReference type="PROSITE" id="PS50110">
    <property type="entry name" value="RESPONSE_REGULATORY"/>
    <property type="match status" value="1"/>
</dbReference>
<dbReference type="PROSITE" id="PS50930">
    <property type="entry name" value="HTH_LYTTR"/>
    <property type="match status" value="1"/>
</dbReference>
<dbReference type="KEGG" id="malk:MalAC0309_0057"/>
<evidence type="ECO:0000259" key="3">
    <source>
        <dbReference type="PROSITE" id="PS50930"/>
    </source>
</evidence>
<dbReference type="PANTHER" id="PTHR37299">
    <property type="entry name" value="TRANSCRIPTIONAL REGULATOR-RELATED"/>
    <property type="match status" value="1"/>
</dbReference>
<feature type="domain" description="Response regulatory" evidence="2">
    <location>
        <begin position="6"/>
        <end position="121"/>
    </location>
</feature>
<dbReference type="RefSeq" id="WP_096419831.1">
    <property type="nucleotide sequence ID" value="NZ_AP017315.1"/>
</dbReference>
<accession>A0A0U4WSH8</accession>
<keyword evidence="1" id="KW-0597">Phosphoprotein</keyword>
<organism evidence="4 5">
    <name type="scientific">Microcella alkaliphila</name>
    <dbReference type="NCBI Taxonomy" id="279828"/>
    <lineage>
        <taxon>Bacteria</taxon>
        <taxon>Bacillati</taxon>
        <taxon>Actinomycetota</taxon>
        <taxon>Actinomycetes</taxon>
        <taxon>Micrococcales</taxon>
        <taxon>Microbacteriaceae</taxon>
        <taxon>Microcella</taxon>
    </lineage>
</organism>
<dbReference type="Gene3D" id="2.40.50.1020">
    <property type="entry name" value="LytTr DNA-binding domain"/>
    <property type="match status" value="1"/>
</dbReference>
<gene>
    <name evidence="4" type="ORF">MalAC0309_0057</name>
</gene>
<dbReference type="GO" id="GO:0003677">
    <property type="term" value="F:DNA binding"/>
    <property type="evidence" value="ECO:0007669"/>
    <property type="project" value="InterPro"/>
</dbReference>
<dbReference type="PANTHER" id="PTHR37299:SF1">
    <property type="entry name" value="STAGE 0 SPORULATION PROTEIN A HOMOLOG"/>
    <property type="match status" value="1"/>
</dbReference>